<dbReference type="InterPro" id="IPR001989">
    <property type="entry name" value="Radical_activat_CS"/>
</dbReference>
<dbReference type="InterPro" id="IPR017896">
    <property type="entry name" value="4Fe4S_Fe-S-bd"/>
</dbReference>
<protein>
    <submittedName>
        <fullName evidence="12">4-hydroxyphenylacetate decarboxylase activating enzyme</fullName>
        <ecNumber evidence="12">1.97.1.-</ecNumber>
    </submittedName>
</protein>
<evidence type="ECO:0000256" key="5">
    <source>
        <dbReference type="ARBA" id="ARBA00022723"/>
    </source>
</evidence>
<feature type="domain" description="4Fe-4S ferredoxin-type" evidence="10">
    <location>
        <begin position="93"/>
        <end position="125"/>
    </location>
</feature>
<dbReference type="PROSITE" id="PS01087">
    <property type="entry name" value="RADICAL_ACTIVATING"/>
    <property type="match status" value="1"/>
</dbReference>
<keyword evidence="3" id="KW-0004">4Fe-4S</keyword>
<dbReference type="GO" id="GO:0046872">
    <property type="term" value="F:metal ion binding"/>
    <property type="evidence" value="ECO:0007669"/>
    <property type="project" value="UniProtKB-KW"/>
</dbReference>
<dbReference type="AlphaFoldDB" id="A0A140L3G1"/>
<dbReference type="InterPro" id="IPR040074">
    <property type="entry name" value="BssD/PflA/YjjW"/>
</dbReference>
<dbReference type="Gene3D" id="3.30.70.20">
    <property type="match status" value="1"/>
</dbReference>
<keyword evidence="5" id="KW-0479">Metal-binding</keyword>
<dbReference type="InterPro" id="IPR012839">
    <property type="entry name" value="Organic_radical_activase"/>
</dbReference>
<evidence type="ECO:0000256" key="4">
    <source>
        <dbReference type="ARBA" id="ARBA00022691"/>
    </source>
</evidence>
<dbReference type="Pfam" id="PF04055">
    <property type="entry name" value="Radical_SAM"/>
    <property type="match status" value="1"/>
</dbReference>
<dbReference type="Proteomes" id="UP000070456">
    <property type="component" value="Unassembled WGS sequence"/>
</dbReference>
<feature type="domain" description="4Fe-4S ferredoxin-type" evidence="10">
    <location>
        <begin position="126"/>
        <end position="157"/>
    </location>
</feature>
<comment type="catalytic activity">
    <reaction evidence="9">
        <text>glycyl-[protein] + reduced [flavodoxin] + S-adenosyl-L-methionine = glycin-2-yl radical-[protein] + semiquinone [flavodoxin] + 5'-deoxyadenosine + L-methionine + H(+)</text>
        <dbReference type="Rhea" id="RHEA:61976"/>
        <dbReference type="Rhea" id="RHEA-COMP:10622"/>
        <dbReference type="Rhea" id="RHEA-COMP:14480"/>
        <dbReference type="Rhea" id="RHEA-COMP:15993"/>
        <dbReference type="Rhea" id="RHEA-COMP:15994"/>
        <dbReference type="ChEBI" id="CHEBI:15378"/>
        <dbReference type="ChEBI" id="CHEBI:17319"/>
        <dbReference type="ChEBI" id="CHEBI:29947"/>
        <dbReference type="ChEBI" id="CHEBI:32722"/>
        <dbReference type="ChEBI" id="CHEBI:57618"/>
        <dbReference type="ChEBI" id="CHEBI:57844"/>
        <dbReference type="ChEBI" id="CHEBI:59789"/>
        <dbReference type="ChEBI" id="CHEBI:140311"/>
    </reaction>
</comment>
<dbReference type="InterPro" id="IPR007197">
    <property type="entry name" value="rSAM"/>
</dbReference>
<dbReference type="InterPro" id="IPR058240">
    <property type="entry name" value="rSAM_sf"/>
</dbReference>
<keyword evidence="4" id="KW-0949">S-adenosyl-L-methionine</keyword>
<evidence type="ECO:0000256" key="3">
    <source>
        <dbReference type="ARBA" id="ARBA00022485"/>
    </source>
</evidence>
<dbReference type="SUPFAM" id="SSF102114">
    <property type="entry name" value="Radical SAM enzymes"/>
    <property type="match status" value="1"/>
</dbReference>
<comment type="caution">
    <text evidence="12">The sequence shown here is derived from an EMBL/GenBank/DDBJ whole genome shotgun (WGS) entry which is preliminary data.</text>
</comment>
<keyword evidence="7" id="KW-0408">Iron</keyword>
<dbReference type="GO" id="GO:0051539">
    <property type="term" value="F:4 iron, 4 sulfur cluster binding"/>
    <property type="evidence" value="ECO:0007669"/>
    <property type="project" value="UniProtKB-KW"/>
</dbReference>
<comment type="cofactor">
    <cofactor evidence="1">
        <name>[4Fe-4S] cluster</name>
        <dbReference type="ChEBI" id="CHEBI:49883"/>
    </cofactor>
</comment>
<evidence type="ECO:0000256" key="1">
    <source>
        <dbReference type="ARBA" id="ARBA00001966"/>
    </source>
</evidence>
<dbReference type="PIRSF" id="PIRSF000371">
    <property type="entry name" value="PFL_act_enz"/>
    <property type="match status" value="1"/>
</dbReference>
<evidence type="ECO:0000259" key="10">
    <source>
        <dbReference type="PROSITE" id="PS51379"/>
    </source>
</evidence>
<keyword evidence="13" id="KW-1185">Reference proteome</keyword>
<gene>
    <name evidence="12" type="primary">hpdA_1</name>
    <name evidence="12" type="ORF">AN619_19120</name>
</gene>
<dbReference type="SUPFAM" id="SSF54862">
    <property type="entry name" value="4Fe-4S ferredoxins"/>
    <property type="match status" value="1"/>
</dbReference>
<evidence type="ECO:0000256" key="8">
    <source>
        <dbReference type="ARBA" id="ARBA00023014"/>
    </source>
</evidence>
<name>A0A140L3G1_9FIRM</name>
<dbReference type="SFLD" id="SFLDS00029">
    <property type="entry name" value="Radical_SAM"/>
    <property type="match status" value="1"/>
</dbReference>
<proteinExistence type="inferred from homology"/>
<dbReference type="PROSITE" id="PS51379">
    <property type="entry name" value="4FE4S_FER_2"/>
    <property type="match status" value="2"/>
</dbReference>
<dbReference type="PROSITE" id="PS51918">
    <property type="entry name" value="RADICAL_SAM"/>
    <property type="match status" value="1"/>
</dbReference>
<dbReference type="PANTHER" id="PTHR30352">
    <property type="entry name" value="PYRUVATE FORMATE-LYASE-ACTIVATING ENZYME"/>
    <property type="match status" value="1"/>
</dbReference>
<evidence type="ECO:0000256" key="9">
    <source>
        <dbReference type="ARBA" id="ARBA00047365"/>
    </source>
</evidence>
<organism evidence="12 13">
    <name type="scientific">Thermotalea metallivorans</name>
    <dbReference type="NCBI Taxonomy" id="520762"/>
    <lineage>
        <taxon>Bacteria</taxon>
        <taxon>Bacillati</taxon>
        <taxon>Bacillota</taxon>
        <taxon>Clostridia</taxon>
        <taxon>Peptostreptococcales</taxon>
        <taxon>Thermotaleaceae</taxon>
        <taxon>Thermotalea</taxon>
    </lineage>
</organism>
<sequence length="358" mass="41336">MGAMQNFLHRSLFLWSKESLWIFMGERGKEILCKRLTYGEGGNMVKGKTKGLIFDIQGYSVHDGPGCRTVCFFSGCPLSCPWCANPESWSLRQNLMFLKSKCPNPKGCLRCQAACPKGAISFDGEDHLRIDRRACIACGTFACTRVCYREALKICGKYYTVEELMKIFQRDRQFWGSQGGVTFSGGEPLVQKDFLLEMLKKCKETYIHTAIETTGYAHREDFLQIMQYIDFAFIDIKHMDREKHREKTGVYNDIILENIEALANADWQGRLVLRMPVIRDYNDHDEHIREIIQFMKSTGLIEINILPFHRMGDVKWNQLGKIYAYREEEATATEVLEHIQDLFLEENIACYIGSETAF</sequence>
<evidence type="ECO:0000259" key="11">
    <source>
        <dbReference type="PROSITE" id="PS51918"/>
    </source>
</evidence>
<dbReference type="PANTHER" id="PTHR30352:SF4">
    <property type="entry name" value="PYRUVATE FORMATE-LYASE 2-ACTIVATING ENZYME"/>
    <property type="match status" value="1"/>
</dbReference>
<evidence type="ECO:0000313" key="12">
    <source>
        <dbReference type="EMBL" id="KXG75086.1"/>
    </source>
</evidence>
<evidence type="ECO:0000256" key="2">
    <source>
        <dbReference type="ARBA" id="ARBA00009777"/>
    </source>
</evidence>
<evidence type="ECO:0000313" key="13">
    <source>
        <dbReference type="Proteomes" id="UP000070456"/>
    </source>
</evidence>
<comment type="similarity">
    <text evidence="2">Belongs to the organic radical-activating enzymes family.</text>
</comment>
<keyword evidence="8" id="KW-0411">Iron-sulfur</keyword>
<dbReference type="InterPro" id="IPR013785">
    <property type="entry name" value="Aldolase_TIM"/>
</dbReference>
<keyword evidence="6 12" id="KW-0560">Oxidoreductase</keyword>
<dbReference type="EC" id="1.97.1.-" evidence="12"/>
<dbReference type="EMBL" id="LOEE01000041">
    <property type="protein sequence ID" value="KXG75086.1"/>
    <property type="molecule type" value="Genomic_DNA"/>
</dbReference>
<dbReference type="NCBIfam" id="NF033717">
    <property type="entry name" value="HPDL_rSAM_activ"/>
    <property type="match status" value="1"/>
</dbReference>
<dbReference type="NCBIfam" id="TIGR02494">
    <property type="entry name" value="PFLE_PFLC"/>
    <property type="match status" value="1"/>
</dbReference>
<feature type="domain" description="Radical SAM core" evidence="11">
    <location>
        <begin position="62"/>
        <end position="345"/>
    </location>
</feature>
<dbReference type="Gene3D" id="3.20.20.70">
    <property type="entry name" value="Aldolase class I"/>
    <property type="match status" value="1"/>
</dbReference>
<dbReference type="PATRIC" id="fig|520762.4.peg.2117"/>
<evidence type="ECO:0000256" key="6">
    <source>
        <dbReference type="ARBA" id="ARBA00023002"/>
    </source>
</evidence>
<accession>A0A140L3G1</accession>
<dbReference type="STRING" id="520762.AN619_19120"/>
<dbReference type="GO" id="GO:0016491">
    <property type="term" value="F:oxidoreductase activity"/>
    <property type="evidence" value="ECO:0007669"/>
    <property type="project" value="UniProtKB-KW"/>
</dbReference>
<dbReference type="SFLD" id="SFLDG01066">
    <property type="entry name" value="organic_radical-activating_enz"/>
    <property type="match status" value="1"/>
</dbReference>
<dbReference type="SFLD" id="SFLDG01118">
    <property type="entry name" value="activating_enzymes__group_2"/>
    <property type="match status" value="1"/>
</dbReference>
<reference evidence="12 13" key="1">
    <citation type="submission" date="2015-12" db="EMBL/GenBank/DDBJ databases">
        <title>Draft genome sequence of the thermoanaerobe Thermotalea metallivorans, an isolate from the runoff channel of the Great Artesian Basin, Australia.</title>
        <authorList>
            <person name="Patel B.K."/>
        </authorList>
    </citation>
    <scope>NUCLEOTIDE SEQUENCE [LARGE SCALE GENOMIC DNA]</scope>
    <source>
        <strain evidence="12 13">B2-1</strain>
    </source>
</reference>
<dbReference type="CDD" id="cd01335">
    <property type="entry name" value="Radical_SAM"/>
    <property type="match status" value="1"/>
</dbReference>
<dbReference type="InterPro" id="IPR034457">
    <property type="entry name" value="Organic_radical-activating"/>
</dbReference>
<evidence type="ECO:0000256" key="7">
    <source>
        <dbReference type="ARBA" id="ARBA00023004"/>
    </source>
</evidence>